<dbReference type="GO" id="GO:0005840">
    <property type="term" value="C:ribosome"/>
    <property type="evidence" value="ECO:0007669"/>
    <property type="project" value="UniProtKB-KW"/>
</dbReference>
<dbReference type="Gene3D" id="3.40.50.12370">
    <property type="match status" value="1"/>
</dbReference>
<dbReference type="CDD" id="cd00293">
    <property type="entry name" value="USP-like"/>
    <property type="match status" value="1"/>
</dbReference>
<proteinExistence type="predicted"/>
<dbReference type="Proteomes" id="UP000239685">
    <property type="component" value="Unassembled WGS sequence"/>
</dbReference>
<evidence type="ECO:0000313" key="4">
    <source>
        <dbReference type="EMBL" id="PPB70421.1"/>
    </source>
</evidence>
<evidence type="ECO:0000259" key="1">
    <source>
        <dbReference type="Pfam" id="PF00582"/>
    </source>
</evidence>
<evidence type="ECO:0000313" key="3">
    <source>
        <dbReference type="EMBL" id="CUU88871.1"/>
    </source>
</evidence>
<dbReference type="EMBL" id="FAUW01000005">
    <property type="protein sequence ID" value="CUU88871.1"/>
    <property type="molecule type" value="Genomic_DNA"/>
</dbReference>
<organism evidence="4 7">
    <name type="scientific">Campylobacter hyointestinalis subsp. hyointestinalis</name>
    <dbReference type="NCBI Taxonomy" id="91352"/>
    <lineage>
        <taxon>Bacteria</taxon>
        <taxon>Pseudomonadati</taxon>
        <taxon>Campylobacterota</taxon>
        <taxon>Epsilonproteobacteria</taxon>
        <taxon>Campylobacterales</taxon>
        <taxon>Campylobacteraceae</taxon>
        <taxon>Campylobacter</taxon>
    </lineage>
</organism>
<keyword evidence="5" id="KW-1185">Reference proteome</keyword>
<evidence type="ECO:0000313" key="2">
    <source>
        <dbReference type="EMBL" id="CUU88543.1"/>
    </source>
</evidence>
<sequence length="282" mass="31029">MDIKKLFFPIGGGEDIEARIRGALLVNKAFNSHIKFLASQMDFNLVFNMEMALRSGKIFDALHDSVADELKAQKDKNHELFTRLCGELGVQISDTNLPGIATAEFVTKEGLRSKVVEYEAKFCDLVVSACPPEGEPTATFNASVIKSGKNAIVIPRNLKEFKTDRILIGWSGTANIAKAITGSMFLLKQAKSVHIITTARYMQDAPSIQDDLLKYLSFHDVNATFEVVKTTSTHGEALLNNTQNGHFDMVVASSSGENGLREMYLGGTTKYFLQNTPVPVFV</sequence>
<name>A0A855N4K0_CAMHY</name>
<accession>A0A0S4SMD5</accession>
<dbReference type="EMBL" id="FAVB01000005">
    <property type="protein sequence ID" value="CUU88543.1"/>
    <property type="molecule type" value="Genomic_DNA"/>
</dbReference>
<keyword evidence="2" id="KW-0689">Ribosomal protein</keyword>
<reference evidence="4 7" key="2">
    <citation type="submission" date="2017-06" db="EMBL/GenBank/DDBJ databases">
        <title>Updating the genomic taxonomy and epidemiology of Campylobacter hyointestinalis; discovery in New Zealand farmed ruminants.</title>
        <authorList>
            <person name="Wilkinson D.A."/>
            <person name="Fayaz A."/>
            <person name="Biggs P.J."/>
            <person name="Midwinter A.C."/>
        </authorList>
    </citation>
    <scope>NUCLEOTIDE SEQUENCE [LARGE SCALE GENOMIC DNA]</scope>
    <source>
        <strain evidence="4 7">S1614a</strain>
    </source>
</reference>
<feature type="domain" description="UspA" evidence="1">
    <location>
        <begin position="223"/>
        <end position="282"/>
    </location>
</feature>
<gene>
    <name evidence="4" type="ORF">CDQ78_08890</name>
    <name evidence="2" type="ORF">ERS686654_01894</name>
    <name evidence="3" type="ORF">ERS739220_01939</name>
</gene>
<accession>A0A855N4K0</accession>
<dbReference type="RefSeq" id="WP_034963830.1">
    <property type="nucleotide sequence ID" value="NZ_CBCRTP010000018.1"/>
</dbReference>
<dbReference type="AlphaFoldDB" id="A0A855N4K0"/>
<dbReference type="InterPro" id="IPR006016">
    <property type="entry name" value="UspA"/>
</dbReference>
<dbReference type="SUPFAM" id="SSF52402">
    <property type="entry name" value="Adenine nucleotide alpha hydrolases-like"/>
    <property type="match status" value="1"/>
</dbReference>
<dbReference type="Pfam" id="PF00582">
    <property type="entry name" value="Usp"/>
    <property type="match status" value="1"/>
</dbReference>
<evidence type="ECO:0000313" key="5">
    <source>
        <dbReference type="Proteomes" id="UP000052237"/>
    </source>
</evidence>
<evidence type="ECO:0000313" key="7">
    <source>
        <dbReference type="Proteomes" id="UP000239685"/>
    </source>
</evidence>
<protein>
    <submittedName>
        <fullName evidence="2">Ribosomal protein S1</fullName>
    </submittedName>
    <submittedName>
        <fullName evidence="4">Universal stress protein</fullName>
    </submittedName>
</protein>
<dbReference type="Proteomes" id="UP000052237">
    <property type="component" value="Unassembled WGS sequence"/>
</dbReference>
<evidence type="ECO:0000313" key="6">
    <source>
        <dbReference type="Proteomes" id="UP000052257"/>
    </source>
</evidence>
<dbReference type="EMBL" id="NIQP01000012">
    <property type="protein sequence ID" value="PPB70421.1"/>
    <property type="molecule type" value="Genomic_DNA"/>
</dbReference>
<comment type="caution">
    <text evidence="4">The sequence shown here is derived from an EMBL/GenBank/DDBJ whole genome shotgun (WGS) entry which is preliminary data.</text>
</comment>
<reference evidence="5 6" key="1">
    <citation type="submission" date="2015-11" db="EMBL/GenBank/DDBJ databases">
        <authorList>
            <consortium name="Pathogen Informatics"/>
        </authorList>
    </citation>
    <scope>NUCLEOTIDE SEQUENCE [LARGE SCALE GENOMIC DNA]</scope>
    <source>
        <strain evidence="2 5">006A-0059</strain>
        <strain evidence="3 6">006A-0191</strain>
    </source>
</reference>
<keyword evidence="2" id="KW-0687">Ribonucleoprotein</keyword>
<dbReference type="Proteomes" id="UP000052257">
    <property type="component" value="Unassembled WGS sequence"/>
</dbReference>